<dbReference type="InterPro" id="IPR000237">
    <property type="entry name" value="GRIP_dom"/>
</dbReference>
<dbReference type="Gene3D" id="1.10.287.1490">
    <property type="match status" value="1"/>
</dbReference>
<keyword evidence="8" id="KW-1185">Reference proteome</keyword>
<dbReference type="Proteomes" id="UP000310189">
    <property type="component" value="Unassembled WGS sequence"/>
</dbReference>
<evidence type="ECO:0000313" key="8">
    <source>
        <dbReference type="Proteomes" id="UP000310189"/>
    </source>
</evidence>
<feature type="compositionally biased region" description="Polar residues" evidence="5">
    <location>
        <begin position="102"/>
        <end position="116"/>
    </location>
</feature>
<dbReference type="PANTHER" id="PTHR18921:SF2">
    <property type="entry name" value="THYROID RECEPTOR-INTERACTING PROTEIN 11"/>
    <property type="match status" value="1"/>
</dbReference>
<feature type="region of interest" description="Disordered" evidence="5">
    <location>
        <begin position="1"/>
        <end position="130"/>
    </location>
</feature>
<organism evidence="7 8">
    <name type="scientific">Wallemia hederae</name>
    <dbReference type="NCBI Taxonomy" id="1540922"/>
    <lineage>
        <taxon>Eukaryota</taxon>
        <taxon>Fungi</taxon>
        <taxon>Dikarya</taxon>
        <taxon>Basidiomycota</taxon>
        <taxon>Wallemiomycotina</taxon>
        <taxon>Wallemiomycetes</taxon>
        <taxon>Wallemiales</taxon>
        <taxon>Wallemiaceae</taxon>
        <taxon>Wallemia</taxon>
    </lineage>
</organism>
<keyword evidence="3 4" id="KW-0175">Coiled coil</keyword>
<dbReference type="OrthoDB" id="425925at2759"/>
<feature type="region of interest" description="Disordered" evidence="5">
    <location>
        <begin position="456"/>
        <end position="496"/>
    </location>
</feature>
<dbReference type="Pfam" id="PF10375">
    <property type="entry name" value="GRAB"/>
    <property type="match status" value="1"/>
</dbReference>
<evidence type="ECO:0000256" key="3">
    <source>
        <dbReference type="ARBA" id="ARBA00023054"/>
    </source>
</evidence>
<evidence type="ECO:0000313" key="7">
    <source>
        <dbReference type="EMBL" id="TIA86957.1"/>
    </source>
</evidence>
<evidence type="ECO:0000256" key="1">
    <source>
        <dbReference type="ARBA" id="ARBA00004555"/>
    </source>
</evidence>
<dbReference type="GO" id="GO:0005794">
    <property type="term" value="C:Golgi apparatus"/>
    <property type="evidence" value="ECO:0007669"/>
    <property type="project" value="UniProtKB-SubCell"/>
</dbReference>
<comment type="subcellular location">
    <subcellularLocation>
        <location evidence="1">Golgi apparatus</location>
    </subcellularLocation>
</comment>
<dbReference type="EMBL" id="SPNW01000070">
    <property type="protein sequence ID" value="TIA86957.1"/>
    <property type="molecule type" value="Genomic_DNA"/>
</dbReference>
<dbReference type="GO" id="GO:0007030">
    <property type="term" value="P:Golgi organization"/>
    <property type="evidence" value="ECO:0007669"/>
    <property type="project" value="TreeGrafter"/>
</dbReference>
<dbReference type="GO" id="GO:0031267">
    <property type="term" value="F:small GTPase binding"/>
    <property type="evidence" value="ECO:0007669"/>
    <property type="project" value="TreeGrafter"/>
</dbReference>
<evidence type="ECO:0000259" key="6">
    <source>
        <dbReference type="PROSITE" id="PS50913"/>
    </source>
</evidence>
<accession>A0A4T0FF68</accession>
<proteinExistence type="predicted"/>
<dbReference type="AlphaFoldDB" id="A0A4T0FF68"/>
<dbReference type="PANTHER" id="PTHR18921">
    <property type="entry name" value="MYOSIN HEAVY CHAIN - RELATED"/>
    <property type="match status" value="1"/>
</dbReference>
<feature type="compositionally biased region" description="Low complexity" evidence="5">
    <location>
        <begin position="48"/>
        <end position="59"/>
    </location>
</feature>
<evidence type="ECO:0000256" key="5">
    <source>
        <dbReference type="SAM" id="MobiDB-lite"/>
    </source>
</evidence>
<dbReference type="GO" id="GO:0006888">
    <property type="term" value="P:endoplasmic reticulum to Golgi vesicle-mediated transport"/>
    <property type="evidence" value="ECO:0007669"/>
    <property type="project" value="TreeGrafter"/>
</dbReference>
<feature type="domain" description="GRIP" evidence="6">
    <location>
        <begin position="403"/>
        <end position="454"/>
    </location>
</feature>
<feature type="compositionally biased region" description="Basic and acidic residues" evidence="5">
    <location>
        <begin position="553"/>
        <end position="579"/>
    </location>
</feature>
<keyword evidence="2" id="KW-0333">Golgi apparatus</keyword>
<dbReference type="PROSITE" id="PS50913">
    <property type="entry name" value="GRIP"/>
    <property type="match status" value="1"/>
</dbReference>
<feature type="compositionally biased region" description="Basic and acidic residues" evidence="5">
    <location>
        <begin position="65"/>
        <end position="82"/>
    </location>
</feature>
<protein>
    <recommendedName>
        <fullName evidence="6">GRIP domain-containing protein</fullName>
    </recommendedName>
</protein>
<feature type="compositionally biased region" description="Low complexity" evidence="5">
    <location>
        <begin position="465"/>
        <end position="485"/>
    </location>
</feature>
<evidence type="ECO:0000256" key="4">
    <source>
        <dbReference type="SAM" id="Coils"/>
    </source>
</evidence>
<feature type="region of interest" description="Disordered" evidence="5">
    <location>
        <begin position="517"/>
        <end position="579"/>
    </location>
</feature>
<dbReference type="InterPro" id="IPR019459">
    <property type="entry name" value="GRAB"/>
</dbReference>
<feature type="coiled-coil region" evidence="4">
    <location>
        <begin position="135"/>
        <end position="360"/>
    </location>
</feature>
<name>A0A4T0FF68_9BASI</name>
<feature type="compositionally biased region" description="Low complexity" evidence="5">
    <location>
        <begin position="531"/>
        <end position="551"/>
    </location>
</feature>
<sequence>MADGSKGGESARQSEDSAGVEVNESREPQAPEESQASGASRASLDVNAAHGGSSAAALGEEGEGEKEANSTEASNSKEKEDGENGGEGVPEAVAVEAAVKEASSTVNTAESTSKAESTVSNSTSNNPSNPLQAQLQALQSDKTRLEAQYRGLLGKLSSMRDTLGEKLKEDAEELDRREAQISELMNEKADCVDRITNLERSVDEQEERNAQLSSEVSLLRTRLSSSEKASTDENTVLQHRIKDIELALERAKGEKEAWKLQADHEHLRLDETVDGNKELSEELLTTRKQLAGTKTELEEAERALRNVEGLLSEAQLANQKEFDEMRHQYETQIRQLKERNEDQRRQMADAKASLELFRQDAERAPELEQECKEKTLLIGKVRHEAVILNEHLTEALKRLKEYNTSDSVDRQLLSNILLQFVTTPRNDTKRFEMLSLLASILNWNQYEREQAGIIPKSTKYPIPSSPGSPSSSSGYFRRSSSRPRGGVAGGAPGVSDDNASFGQLFVEFLLKETGQKEGNASASATDQPWMSPRSDVVLPPSLSSPDLRVLPMTREDDERGGKEVEKDEKGTEKVPDQRG</sequence>
<evidence type="ECO:0000256" key="2">
    <source>
        <dbReference type="ARBA" id="ARBA00023034"/>
    </source>
</evidence>
<reference evidence="7 8" key="1">
    <citation type="submission" date="2019-03" db="EMBL/GenBank/DDBJ databases">
        <title>Sequencing 23 genomes of Wallemia ichthyophaga.</title>
        <authorList>
            <person name="Gostincar C."/>
        </authorList>
    </citation>
    <scope>NUCLEOTIDE SEQUENCE [LARGE SCALE GENOMIC DNA]</scope>
    <source>
        <strain evidence="7 8">EXF-5753</strain>
    </source>
</reference>
<feature type="compositionally biased region" description="Low complexity" evidence="5">
    <location>
        <begin position="117"/>
        <end position="130"/>
    </location>
</feature>
<comment type="caution">
    <text evidence="7">The sequence shown here is derived from an EMBL/GenBank/DDBJ whole genome shotgun (WGS) entry which is preliminary data.</text>
</comment>
<feature type="compositionally biased region" description="Polar residues" evidence="5">
    <location>
        <begin position="517"/>
        <end position="528"/>
    </location>
</feature>
<gene>
    <name evidence="7" type="ORF">E3P99_03493</name>
</gene>